<evidence type="ECO:0000256" key="1">
    <source>
        <dbReference type="ARBA" id="ARBA00004945"/>
    </source>
</evidence>
<dbReference type="PANTHER" id="PTHR46832">
    <property type="entry name" value="5'-METHYLTHIOADENOSINE/S-ADENOSYLHOMOCYSTEINE NUCLEOSIDASE"/>
    <property type="match status" value="1"/>
</dbReference>
<feature type="domain" description="Nucleoside phosphorylase" evidence="6">
    <location>
        <begin position="2"/>
        <end position="225"/>
    </location>
</feature>
<dbReference type="GO" id="GO:0019284">
    <property type="term" value="P:L-methionine salvage from S-adenosylmethionine"/>
    <property type="evidence" value="ECO:0007669"/>
    <property type="project" value="TreeGrafter"/>
</dbReference>
<name>A0A1F2PM15_9FIRM</name>
<dbReference type="PANTHER" id="PTHR46832:SF1">
    <property type="entry name" value="5'-METHYLTHIOADENOSINE_S-ADENOSYLHOMOCYSTEINE NUCLEOSIDASE"/>
    <property type="match status" value="1"/>
</dbReference>
<dbReference type="InterPro" id="IPR035994">
    <property type="entry name" value="Nucleoside_phosphorylase_sf"/>
</dbReference>
<dbReference type="RefSeq" id="WP_070369656.1">
    <property type="nucleotide sequence ID" value="NZ_LKEU01000010.1"/>
</dbReference>
<dbReference type="CDD" id="cd09008">
    <property type="entry name" value="MTAN"/>
    <property type="match status" value="1"/>
</dbReference>
<dbReference type="Proteomes" id="UP000176244">
    <property type="component" value="Unassembled WGS sequence"/>
</dbReference>
<evidence type="ECO:0000259" key="6">
    <source>
        <dbReference type="Pfam" id="PF01048"/>
    </source>
</evidence>
<evidence type="ECO:0000256" key="4">
    <source>
        <dbReference type="ARBA" id="ARBA00022801"/>
    </source>
</evidence>
<protein>
    <recommendedName>
        <fullName evidence="2">adenosylhomocysteine nucleosidase</fullName>
        <ecNumber evidence="2">3.2.2.9</ecNumber>
    </recommendedName>
</protein>
<keyword evidence="4 7" id="KW-0378">Hydrolase</keyword>
<organism evidence="7 8">
    <name type="scientific">Acetobacterium wieringae</name>
    <dbReference type="NCBI Taxonomy" id="52694"/>
    <lineage>
        <taxon>Bacteria</taxon>
        <taxon>Bacillati</taxon>
        <taxon>Bacillota</taxon>
        <taxon>Clostridia</taxon>
        <taxon>Eubacteriales</taxon>
        <taxon>Eubacteriaceae</taxon>
        <taxon>Acetobacterium</taxon>
    </lineage>
</organism>
<gene>
    <name evidence="7" type="primary">pfs</name>
    <name evidence="7" type="ORF">ACWI_02880</name>
</gene>
<evidence type="ECO:0000256" key="3">
    <source>
        <dbReference type="ARBA" id="ARBA00022605"/>
    </source>
</evidence>
<reference evidence="7 8" key="1">
    <citation type="submission" date="2015-09" db="EMBL/GenBank/DDBJ databases">
        <title>Genome sequence of Acetobacterium wieringae DSM 1911.</title>
        <authorList>
            <person name="Poehlein A."/>
            <person name="Bengelsdorf F.R."/>
            <person name="Schiel-Bengelsdorf B."/>
            <person name="Duerre P."/>
            <person name="Daniel R."/>
        </authorList>
    </citation>
    <scope>NUCLEOTIDE SEQUENCE [LARGE SCALE GENOMIC DNA]</scope>
    <source>
        <strain evidence="7 8">DSM 1911</strain>
    </source>
</reference>
<dbReference type="InterPro" id="IPR000845">
    <property type="entry name" value="Nucleoside_phosphorylase_d"/>
</dbReference>
<dbReference type="NCBIfam" id="NF004079">
    <property type="entry name" value="PRK05584.1"/>
    <property type="match status" value="1"/>
</dbReference>
<proteinExistence type="predicted"/>
<comment type="pathway">
    <text evidence="1">Amino-acid biosynthesis; L-methionine biosynthesis via salvage pathway; S-methyl-5-thio-alpha-D-ribose 1-phosphate from S-methyl-5'-thioadenosine (hydrolase route): step 1/2.</text>
</comment>
<dbReference type="EMBL" id="LKEU01000010">
    <property type="protein sequence ID" value="OFV72377.1"/>
    <property type="molecule type" value="Genomic_DNA"/>
</dbReference>
<dbReference type="Pfam" id="PF01048">
    <property type="entry name" value="PNP_UDP_1"/>
    <property type="match status" value="1"/>
</dbReference>
<evidence type="ECO:0000313" key="7">
    <source>
        <dbReference type="EMBL" id="OFV72377.1"/>
    </source>
</evidence>
<dbReference type="UniPathway" id="UPA00904">
    <property type="reaction ID" value="UER00871"/>
</dbReference>
<dbReference type="AlphaFoldDB" id="A0A1F2PM15"/>
<keyword evidence="5" id="KW-0486">Methionine biosynthesis</keyword>
<dbReference type="GO" id="GO:0008782">
    <property type="term" value="F:adenosylhomocysteine nucleosidase activity"/>
    <property type="evidence" value="ECO:0007669"/>
    <property type="project" value="UniProtKB-EC"/>
</dbReference>
<comment type="caution">
    <text evidence="7">The sequence shown here is derived from an EMBL/GenBank/DDBJ whole genome shotgun (WGS) entry which is preliminary data.</text>
</comment>
<dbReference type="Gene3D" id="3.40.50.1580">
    <property type="entry name" value="Nucleoside phosphorylase domain"/>
    <property type="match status" value="1"/>
</dbReference>
<dbReference type="GO" id="GO:0008930">
    <property type="term" value="F:methylthioadenosine nucleosidase activity"/>
    <property type="evidence" value="ECO:0007669"/>
    <property type="project" value="InterPro"/>
</dbReference>
<dbReference type="STRING" id="52694.ACWI_02880"/>
<dbReference type="GO" id="GO:0005829">
    <property type="term" value="C:cytosol"/>
    <property type="evidence" value="ECO:0007669"/>
    <property type="project" value="TreeGrafter"/>
</dbReference>
<evidence type="ECO:0000256" key="2">
    <source>
        <dbReference type="ARBA" id="ARBA00011974"/>
    </source>
</evidence>
<keyword evidence="7" id="KW-0326">Glycosidase</keyword>
<dbReference type="OrthoDB" id="9792278at2"/>
<dbReference type="GO" id="GO:0019509">
    <property type="term" value="P:L-methionine salvage from methylthioadenosine"/>
    <property type="evidence" value="ECO:0007669"/>
    <property type="project" value="UniProtKB-UniPathway"/>
</dbReference>
<dbReference type="InterPro" id="IPR010049">
    <property type="entry name" value="MTA_SAH_Nsdase"/>
</dbReference>
<dbReference type="EC" id="3.2.2.9" evidence="2"/>
<accession>A0A1F2PM15</accession>
<dbReference type="SUPFAM" id="SSF53167">
    <property type="entry name" value="Purine and uridine phosphorylases"/>
    <property type="match status" value="1"/>
</dbReference>
<dbReference type="NCBIfam" id="TIGR01704">
    <property type="entry name" value="MTA_SAH-Nsdase"/>
    <property type="match status" value="1"/>
</dbReference>
<dbReference type="GO" id="GO:0009164">
    <property type="term" value="P:nucleoside catabolic process"/>
    <property type="evidence" value="ECO:0007669"/>
    <property type="project" value="InterPro"/>
</dbReference>
<keyword evidence="3" id="KW-0028">Amino-acid biosynthesis</keyword>
<evidence type="ECO:0000256" key="5">
    <source>
        <dbReference type="ARBA" id="ARBA00023167"/>
    </source>
</evidence>
<evidence type="ECO:0000313" key="8">
    <source>
        <dbReference type="Proteomes" id="UP000176244"/>
    </source>
</evidence>
<sequence>MIGIIAAMDSEVRDIKAAMEDGIKVHHGGMTFFKGKLHQKEVVAVKSGIGKVNAAMCAQVLIDIFKVTAIIHVGVAGAVHPELEIGDIVISEDSCQYDMDARAFGHPRGEIPNMDITFFKADSTLIKLAVAAAKDLGATHRVGRIMTADLGVNSNQLKQELLEEFGGLCVEMEGAAVGQVAMLNQVPYLVIRSMSDKADSNLTDDYKANLEASIKNGVAMVLKMVQEVPTA</sequence>